<accession>A0A2P2K5E4</accession>
<dbReference type="EMBL" id="GGEC01020409">
    <property type="protein sequence ID" value="MBX00893.1"/>
    <property type="molecule type" value="Transcribed_RNA"/>
</dbReference>
<sequence length="166" mass="17975">MACLHYKHNKAPIRTCNVHYSPCAVNGRQKEFNLWPLISISALQALTFEEIARETHHLLRAAELGPRWTVAPGWPEGCSSAIFIACVIAFITMSPRGIKYIQYLAQKDLSGGFTPSSSPFSPPSVLSANSGVLGACSPVFRTACELNDHLVGSFICRGYGHATGVP</sequence>
<reference evidence="1" key="1">
    <citation type="submission" date="2018-02" db="EMBL/GenBank/DDBJ databases">
        <title>Rhizophora mucronata_Transcriptome.</title>
        <authorList>
            <person name="Meera S.P."/>
            <person name="Sreeshan A."/>
            <person name="Augustine A."/>
        </authorList>
    </citation>
    <scope>NUCLEOTIDE SEQUENCE</scope>
    <source>
        <tissue evidence="1">Leaf</tissue>
    </source>
</reference>
<protein>
    <submittedName>
        <fullName evidence="1">ER membrane protein complex subunit 10</fullName>
    </submittedName>
</protein>
<organism evidence="1">
    <name type="scientific">Rhizophora mucronata</name>
    <name type="common">Asiatic mangrove</name>
    <dbReference type="NCBI Taxonomy" id="61149"/>
    <lineage>
        <taxon>Eukaryota</taxon>
        <taxon>Viridiplantae</taxon>
        <taxon>Streptophyta</taxon>
        <taxon>Embryophyta</taxon>
        <taxon>Tracheophyta</taxon>
        <taxon>Spermatophyta</taxon>
        <taxon>Magnoliopsida</taxon>
        <taxon>eudicotyledons</taxon>
        <taxon>Gunneridae</taxon>
        <taxon>Pentapetalae</taxon>
        <taxon>rosids</taxon>
        <taxon>fabids</taxon>
        <taxon>Malpighiales</taxon>
        <taxon>Rhizophoraceae</taxon>
        <taxon>Rhizophora</taxon>
    </lineage>
</organism>
<proteinExistence type="predicted"/>
<dbReference type="AlphaFoldDB" id="A0A2P2K5E4"/>
<evidence type="ECO:0000313" key="1">
    <source>
        <dbReference type="EMBL" id="MBX00893.1"/>
    </source>
</evidence>
<name>A0A2P2K5E4_RHIMU</name>